<dbReference type="VEuPathDB" id="HostDB:ENSMMUG00000058342"/>
<reference evidence="2" key="2">
    <citation type="submission" date="2019-01" db="EMBL/GenBank/DDBJ databases">
        <authorList>
            <person name="Graves T."/>
            <person name="Eichler E.E."/>
            <person name="Wilson R.K."/>
        </authorList>
    </citation>
    <scope>NUCLEOTIDE SEQUENCE [LARGE SCALE GENOMIC DNA]</scope>
    <source>
        <strain evidence="2">17573</strain>
    </source>
</reference>
<dbReference type="Bgee" id="ENSMMUG00000058342">
    <property type="expression patterns" value="Expressed in ileum and 2 other cell types or tissues"/>
</dbReference>
<reference evidence="3" key="1">
    <citation type="journal article" date="2007" name="Science">
        <title>Evolutionary and biomedical insights from the rhesus macaque genome.</title>
        <authorList>
            <person name="Gibbs R.A."/>
            <person name="Rogers J."/>
            <person name="Katze M.G."/>
            <person name="Bumgarner R."/>
            <person name="Weinstock G.M."/>
            <person name="Mardis E.R."/>
            <person name="Remington K.A."/>
            <person name="Strausberg R.L."/>
            <person name="Venter J.C."/>
            <person name="Wilson R.K."/>
            <person name="Batzer M.A."/>
            <person name="Bustamante C.D."/>
            <person name="Eichler E.E."/>
            <person name="Hahn M.W."/>
            <person name="Hardison R.C."/>
            <person name="Makova K.D."/>
            <person name="Miller W."/>
            <person name="Milosavljevic A."/>
            <person name="Palermo R.E."/>
            <person name="Siepel A."/>
            <person name="Sikela J.M."/>
            <person name="Attaway T."/>
            <person name="Bell S."/>
            <person name="Bernard K.E."/>
            <person name="Buhay C.J."/>
            <person name="Chandrabose M.N."/>
            <person name="Dao M."/>
            <person name="Davis C."/>
            <person name="Delehaunty K.D."/>
            <person name="Ding Y."/>
            <person name="Dinh H.H."/>
            <person name="Dugan-Rocha S."/>
            <person name="Fulton L.A."/>
            <person name="Gabisi R.A."/>
            <person name="Garner T.T."/>
            <person name="Godfrey J."/>
            <person name="Hawes A.C."/>
            <person name="Hernandez J."/>
            <person name="Hines S."/>
            <person name="Holder M."/>
            <person name="Hume J."/>
            <person name="Jhangiani S.N."/>
            <person name="Joshi V."/>
            <person name="Khan Z.M."/>
            <person name="Kirkness E.F."/>
            <person name="Cree A."/>
            <person name="Fowler R.G."/>
            <person name="Lee S."/>
            <person name="Lewis L.R."/>
            <person name="Li Z."/>
            <person name="Liu Y.-S."/>
            <person name="Moore S.M."/>
            <person name="Muzny D."/>
            <person name="Nazareth L.V."/>
            <person name="Ngo D.N."/>
            <person name="Okwuonu G.O."/>
            <person name="Pai G."/>
            <person name="Parker D."/>
            <person name="Paul H.A."/>
            <person name="Pfannkoch C."/>
            <person name="Pohl C.S."/>
            <person name="Rogers Y.-H.C."/>
            <person name="Ruiz S.J."/>
            <person name="Sabo A."/>
            <person name="Santibanez J."/>
            <person name="Schneider B.W."/>
            <person name="Smith S.M."/>
            <person name="Sodergren E."/>
            <person name="Svatek A.F."/>
            <person name="Utterback T.R."/>
            <person name="Vattathil S."/>
            <person name="Warren W."/>
            <person name="White C.S."/>
            <person name="Chinwalla A.T."/>
            <person name="Feng Y."/>
            <person name="Halpern A.L."/>
            <person name="Hillier L.W."/>
            <person name="Huang X."/>
            <person name="Minx P."/>
            <person name="Nelson J.O."/>
            <person name="Pepin K.H."/>
            <person name="Qin X."/>
            <person name="Sutton G.G."/>
            <person name="Venter E."/>
            <person name="Walenz B.P."/>
            <person name="Wallis J.W."/>
            <person name="Worley K.C."/>
            <person name="Yang S.-P."/>
            <person name="Jones S.M."/>
            <person name="Marra M.A."/>
            <person name="Rocchi M."/>
            <person name="Schein J.E."/>
            <person name="Baertsch R."/>
            <person name="Clarke L."/>
            <person name="Csuros M."/>
            <person name="Glasscock J."/>
            <person name="Harris R.A."/>
            <person name="Havlak P."/>
            <person name="Jackson A.R."/>
            <person name="Jiang H."/>
            <person name="Liu Y."/>
            <person name="Messina D.N."/>
            <person name="Shen Y."/>
            <person name="Song H.X.-Z."/>
            <person name="Wylie T."/>
            <person name="Zhang L."/>
            <person name="Birney E."/>
            <person name="Han K."/>
            <person name="Konkel M.K."/>
            <person name="Lee J."/>
            <person name="Smit A.F.A."/>
            <person name="Ullmer B."/>
            <person name="Wang H."/>
            <person name="Xing J."/>
            <person name="Burhans R."/>
            <person name="Cheng Z."/>
            <person name="Karro J.E."/>
            <person name="Ma J."/>
            <person name="Raney B."/>
            <person name="She X."/>
            <person name="Cox M.J."/>
            <person name="Demuth J.P."/>
            <person name="Dumas L.J."/>
            <person name="Han S.-G."/>
            <person name="Hopkins J."/>
            <person name="Karimpour-Fard A."/>
            <person name="Kim Y.H."/>
            <person name="Pollack J.R."/>
            <person name="Vinar T."/>
            <person name="Addo-Quaye C."/>
            <person name="Degenhardt J."/>
            <person name="Denby A."/>
            <person name="Hubisz M.J."/>
            <person name="Indap A."/>
            <person name="Kosiol C."/>
            <person name="Lahn B.T."/>
            <person name="Lawson H.A."/>
            <person name="Marklein A."/>
            <person name="Nielsen R."/>
            <person name="Vallender E.J."/>
            <person name="Clark A.G."/>
            <person name="Ferguson B."/>
            <person name="Hernandez R.D."/>
            <person name="Hirani K."/>
            <person name="Kehrer-Sawatzki H."/>
            <person name="Kolb J."/>
            <person name="Patil S."/>
            <person name="Pu L.-L."/>
            <person name="Ren Y."/>
            <person name="Smith D.G."/>
            <person name="Wheeler D.A."/>
            <person name="Schenck I."/>
            <person name="Ball E.V."/>
            <person name="Chen R."/>
            <person name="Cooper D.N."/>
            <person name="Giardine B."/>
            <person name="Hsu F."/>
            <person name="Kent W.J."/>
            <person name="Lesk A."/>
            <person name="Nelson D.L."/>
            <person name="O'brien W.E."/>
            <person name="Pruefer K."/>
            <person name="Stenson P.D."/>
            <person name="Wallace J.C."/>
            <person name="Ke H."/>
            <person name="Liu X.-M."/>
            <person name="Wang P."/>
            <person name="Xiang A.P."/>
            <person name="Yang F."/>
            <person name="Barber G.P."/>
            <person name="Haussler D."/>
            <person name="Karolchik D."/>
            <person name="Kern A.D."/>
            <person name="Kuhn R.M."/>
            <person name="Smith K.E."/>
            <person name="Zwieg A.S."/>
        </authorList>
    </citation>
    <scope>NUCLEOTIDE SEQUENCE [LARGE SCALE GENOMIC DNA]</scope>
    <source>
        <strain evidence="3">17573</strain>
    </source>
</reference>
<evidence type="ECO:0000256" key="1">
    <source>
        <dbReference type="SAM" id="Phobius"/>
    </source>
</evidence>
<evidence type="ECO:0000313" key="3">
    <source>
        <dbReference type="Proteomes" id="UP000006718"/>
    </source>
</evidence>
<keyword evidence="1" id="KW-0472">Membrane</keyword>
<organism evidence="2 3">
    <name type="scientific">Macaca mulatta</name>
    <name type="common">Rhesus macaque</name>
    <dbReference type="NCBI Taxonomy" id="9544"/>
    <lineage>
        <taxon>Eukaryota</taxon>
        <taxon>Metazoa</taxon>
        <taxon>Chordata</taxon>
        <taxon>Craniata</taxon>
        <taxon>Vertebrata</taxon>
        <taxon>Euteleostomi</taxon>
        <taxon>Mammalia</taxon>
        <taxon>Eutheria</taxon>
        <taxon>Euarchontoglires</taxon>
        <taxon>Primates</taxon>
        <taxon>Haplorrhini</taxon>
        <taxon>Catarrhini</taxon>
        <taxon>Cercopithecidae</taxon>
        <taxon>Cercopithecinae</taxon>
        <taxon>Macaca</taxon>
    </lineage>
</organism>
<dbReference type="PRINTS" id="PR02045">
    <property type="entry name" value="F138DOMAIN"/>
</dbReference>
<proteinExistence type="predicted"/>
<dbReference type="Proteomes" id="UP000006718">
    <property type="component" value="Chromosome 19"/>
</dbReference>
<name>A0A5F8AH50_MACMU</name>
<dbReference type="AlphaFoldDB" id="A0A5F8AH50"/>
<accession>A0A5F8AH50</accession>
<dbReference type="GeneTree" id="ENSGT01120000271815"/>
<evidence type="ECO:0000313" key="2">
    <source>
        <dbReference type="Ensembl" id="ENSMMUP00000076277.1"/>
    </source>
</evidence>
<feature type="transmembrane region" description="Helical" evidence="1">
    <location>
        <begin position="70"/>
        <end position="92"/>
    </location>
</feature>
<dbReference type="PANTHER" id="PTHR12138">
    <property type="entry name" value="PRIMATE-EXPANDED PROTEIN FAMILY"/>
    <property type="match status" value="1"/>
</dbReference>
<keyword evidence="3" id="KW-1185">Reference proteome</keyword>
<reference evidence="2" key="3">
    <citation type="submission" date="2025-08" db="UniProtKB">
        <authorList>
            <consortium name="Ensembl"/>
        </authorList>
    </citation>
    <scope>IDENTIFICATION</scope>
    <source>
        <strain evidence="2">17573</strain>
    </source>
</reference>
<dbReference type="OMA" id="VEIHHIG"/>
<keyword evidence="1" id="KW-1133">Transmembrane helix</keyword>
<keyword evidence="1" id="KW-0812">Transmembrane</keyword>
<dbReference type="InParanoid" id="A0A5F8AH50"/>
<dbReference type="PANTHER" id="PTHR12138:SF135">
    <property type="entry name" value="SAM DOMAIN-CONTAINING PROTEIN"/>
    <property type="match status" value="1"/>
</dbReference>
<protein>
    <submittedName>
        <fullName evidence="2">Uncharacterized protein</fullName>
    </submittedName>
</protein>
<sequence length="93" mass="10233">MISAHCNLRLLSSSKSASASQVSGITGARHQVQVIFVFLLETGFCYVDQTGLKLLTSSDLLDLASQNAGITGMSHGVQLVHCLMFFFFFFFFF</sequence>
<reference evidence="2" key="4">
    <citation type="submission" date="2025-09" db="UniProtKB">
        <authorList>
            <consortium name="Ensembl"/>
        </authorList>
    </citation>
    <scope>IDENTIFICATION</scope>
    <source>
        <strain evidence="2">17573</strain>
    </source>
</reference>
<dbReference type="Ensembl" id="ENSMMUT00000105252.1">
    <property type="protein sequence ID" value="ENSMMUP00000076277.1"/>
    <property type="gene ID" value="ENSMMUG00000058342.1"/>
</dbReference>